<evidence type="ECO:0008006" key="4">
    <source>
        <dbReference type="Google" id="ProtNLM"/>
    </source>
</evidence>
<evidence type="ECO:0000313" key="2">
    <source>
        <dbReference type="EMBL" id="RXE56272.1"/>
    </source>
</evidence>
<dbReference type="InterPro" id="IPR018723">
    <property type="entry name" value="DUF2254_membrane"/>
</dbReference>
<dbReference type="EMBL" id="LHQS01000002">
    <property type="protein sequence ID" value="RXE56272.1"/>
    <property type="molecule type" value="Genomic_DNA"/>
</dbReference>
<reference evidence="2 3" key="1">
    <citation type="journal article" date="2015" name="Int. J. Syst. Evol. Microbiol.">
        <title>Methanoculleus taiwanensis sp. nov., a methanogen isolated from deep marine sediment at the deformation front area near Taiwan.</title>
        <authorList>
            <person name="Weng C.Y."/>
            <person name="Chen S.C."/>
            <person name="Lai M.C."/>
            <person name="Wu S.Y."/>
            <person name="Lin S."/>
            <person name="Yang T.F."/>
            <person name="Chen P.C."/>
        </authorList>
    </citation>
    <scope>NUCLEOTIDE SEQUENCE [LARGE SCALE GENOMIC DNA]</scope>
    <source>
        <strain evidence="2 3">CYW4</strain>
    </source>
</reference>
<dbReference type="Proteomes" id="UP000290932">
    <property type="component" value="Unassembled WGS sequence"/>
</dbReference>
<evidence type="ECO:0000256" key="1">
    <source>
        <dbReference type="SAM" id="Phobius"/>
    </source>
</evidence>
<feature type="transmembrane region" description="Helical" evidence="1">
    <location>
        <begin position="69"/>
        <end position="92"/>
    </location>
</feature>
<proteinExistence type="predicted"/>
<keyword evidence="3" id="KW-1185">Reference proteome</keyword>
<accession>A0A498H0E7</accession>
<keyword evidence="1" id="KW-0472">Membrane</keyword>
<feature type="transmembrane region" description="Helical" evidence="1">
    <location>
        <begin position="143"/>
        <end position="166"/>
    </location>
</feature>
<protein>
    <recommendedName>
        <fullName evidence="4">DUF2254 domain-containing protein</fullName>
    </recommendedName>
</protein>
<dbReference type="RefSeq" id="WP_128694033.1">
    <property type="nucleotide sequence ID" value="NZ_LHQS01000002.1"/>
</dbReference>
<evidence type="ECO:0000313" key="3">
    <source>
        <dbReference type="Proteomes" id="UP000290932"/>
    </source>
</evidence>
<keyword evidence="1" id="KW-0812">Transmembrane</keyword>
<gene>
    <name evidence="2" type="ORF">ABH15_09075</name>
</gene>
<dbReference type="AlphaFoldDB" id="A0A498H0E7"/>
<feature type="transmembrane region" description="Helical" evidence="1">
    <location>
        <begin position="20"/>
        <end position="43"/>
    </location>
</feature>
<dbReference type="Pfam" id="PF10011">
    <property type="entry name" value="DUF2254"/>
    <property type="match status" value="1"/>
</dbReference>
<sequence length="455" mass="49830">MSSSRIRRARIRYARDRMRVNFWFVPLLMSFGAIILAWVLLWVDARIPYDITLISRLVLMGGVAETRTFLINMGTTIILTAGVVFTLLTLPLSTMAAQYGSRLVRLFMGDRTTQFILGMFVSTVVYLWAVAETLPLADEGWRIPQLTLTAGVLLLLASFASLILLIQHLSTMIQAPTIVAKAGVELQDAIRSLAPEGRRSASGGGPAVAETGSHPVRAVKAGYIQYIDHDHLLAVATRKDAVIEVRRKTGDFVGPGVVIAHVRRSGQVDVGLAGEVRQAIHIGDRRSPAQDVVYAVTLLTETALRAVSENDSYTPTICLDYLGEGLALFLRQGEPASHHYDRHGRLRLVLEPVTFDELVSDSFAMLRHAGRDSAPVLQHMLEVIATIGTEITSAESCMPLRRQVALIREEARASGLIDEDRRSICRNADLLEAALPCAGLIPDSGATARNEPEEH</sequence>
<dbReference type="OrthoDB" id="376811at2157"/>
<comment type="caution">
    <text evidence="2">The sequence shown here is derived from an EMBL/GenBank/DDBJ whole genome shotgun (WGS) entry which is preliminary data.</text>
</comment>
<organism evidence="2 3">
    <name type="scientific">Methanoculleus taiwanensis</name>
    <dbReference type="NCBI Taxonomy" id="1550565"/>
    <lineage>
        <taxon>Archaea</taxon>
        <taxon>Methanobacteriati</taxon>
        <taxon>Methanobacteriota</taxon>
        <taxon>Stenosarchaea group</taxon>
        <taxon>Methanomicrobia</taxon>
        <taxon>Methanomicrobiales</taxon>
        <taxon>Methanomicrobiaceae</taxon>
        <taxon>Methanoculleus</taxon>
    </lineage>
</organism>
<feature type="transmembrane region" description="Helical" evidence="1">
    <location>
        <begin position="113"/>
        <end position="131"/>
    </location>
</feature>
<keyword evidence="1" id="KW-1133">Transmembrane helix</keyword>
<name>A0A498H0E7_9EURY</name>